<name>A0ABU8IVF4_9BURK</name>
<dbReference type="InterPro" id="IPR003018">
    <property type="entry name" value="GAF"/>
</dbReference>
<organism evidence="2 3">
    <name type="scientific">Paraburkholderia bengalensis</name>
    <dbReference type="NCBI Taxonomy" id="2747562"/>
    <lineage>
        <taxon>Bacteria</taxon>
        <taxon>Pseudomonadati</taxon>
        <taxon>Pseudomonadota</taxon>
        <taxon>Betaproteobacteria</taxon>
        <taxon>Burkholderiales</taxon>
        <taxon>Burkholderiaceae</taxon>
        <taxon>Paraburkholderia</taxon>
    </lineage>
</organism>
<dbReference type="Gene3D" id="3.30.450.40">
    <property type="match status" value="1"/>
</dbReference>
<dbReference type="SUPFAM" id="SSF55781">
    <property type="entry name" value="GAF domain-like"/>
    <property type="match status" value="1"/>
</dbReference>
<reference evidence="2 3" key="1">
    <citation type="journal article" date="2022" name="Arch. Microbiol.">
        <title>Paraburkholderia bengalensis sp. nov. isolated from roots of Oryza sativa, IR64.</title>
        <authorList>
            <person name="Nag P."/>
            <person name="Mondal N."/>
            <person name="Sarkar J."/>
            <person name="Das S."/>
        </authorList>
    </citation>
    <scope>NUCLEOTIDE SEQUENCE [LARGE SCALE GENOMIC DNA]</scope>
    <source>
        <strain evidence="2 3">IR64_4_BI</strain>
    </source>
</reference>
<evidence type="ECO:0000259" key="1">
    <source>
        <dbReference type="SMART" id="SM00065"/>
    </source>
</evidence>
<comment type="caution">
    <text evidence="2">The sequence shown here is derived from an EMBL/GenBank/DDBJ whole genome shotgun (WGS) entry which is preliminary data.</text>
</comment>
<accession>A0ABU8IVF4</accession>
<feature type="domain" description="GAF" evidence="1">
    <location>
        <begin position="21"/>
        <end position="165"/>
    </location>
</feature>
<dbReference type="EMBL" id="JACFYJ010000034">
    <property type="protein sequence ID" value="MEI5999449.1"/>
    <property type="molecule type" value="Genomic_DNA"/>
</dbReference>
<dbReference type="Proteomes" id="UP001386437">
    <property type="component" value="Unassembled WGS sequence"/>
</dbReference>
<dbReference type="InterPro" id="IPR029016">
    <property type="entry name" value="GAF-like_dom_sf"/>
</dbReference>
<protein>
    <submittedName>
        <fullName evidence="2">GAF domain-containing protein</fullName>
    </submittedName>
</protein>
<evidence type="ECO:0000313" key="3">
    <source>
        <dbReference type="Proteomes" id="UP001386437"/>
    </source>
</evidence>
<proteinExistence type="predicted"/>
<evidence type="ECO:0000313" key="2">
    <source>
        <dbReference type="EMBL" id="MEI5999449.1"/>
    </source>
</evidence>
<dbReference type="RefSeq" id="WP_336599505.1">
    <property type="nucleotide sequence ID" value="NZ_JACFYJ010000034.1"/>
</dbReference>
<gene>
    <name evidence="2" type="ORF">H3V53_20225</name>
</gene>
<sequence>MHNSDSVKICEPLGDIGYASSPDELLSELSSIVAKTLDARHCAIHLLNQRQAAETGLNQRVGFGDTGGSDVLNVRESAARGPFAMVLEPATVAVDATTIEAVARPHPGDSICAPLLLRGKTIGIVHAHQPLHKSCFSADDLRLLENLTLLVVKALHANQIQQLMKSRFTQAALTRSSEKTVREIIAGSAQNTNQIAKILAKSFYREMTNAGFDFNQIIHAASEIISELSNSVRKHRNSHSRRVQTAKASDEGSFSREVELANEILDRTG</sequence>
<dbReference type="Pfam" id="PF13492">
    <property type="entry name" value="GAF_3"/>
    <property type="match status" value="1"/>
</dbReference>
<keyword evidence="3" id="KW-1185">Reference proteome</keyword>
<dbReference type="SMART" id="SM00065">
    <property type="entry name" value="GAF"/>
    <property type="match status" value="1"/>
</dbReference>